<dbReference type="InterPro" id="IPR045455">
    <property type="entry name" value="NrS-1_pol-like_helicase"/>
</dbReference>
<dbReference type="Gene3D" id="3.40.50.300">
    <property type="entry name" value="P-loop containing nucleotide triphosphate hydrolases"/>
    <property type="match status" value="1"/>
</dbReference>
<organism evidence="2 3">
    <name type="scientific">Lagenidium giganteum</name>
    <dbReference type="NCBI Taxonomy" id="4803"/>
    <lineage>
        <taxon>Eukaryota</taxon>
        <taxon>Sar</taxon>
        <taxon>Stramenopiles</taxon>
        <taxon>Oomycota</taxon>
        <taxon>Peronosporomycetes</taxon>
        <taxon>Pythiales</taxon>
        <taxon>Pythiaceae</taxon>
    </lineage>
</organism>
<comment type="caution">
    <text evidence="2">The sequence shown here is derived from an EMBL/GenBank/DDBJ whole genome shotgun (WGS) entry which is preliminary data.</text>
</comment>
<evidence type="ECO:0000313" key="3">
    <source>
        <dbReference type="Proteomes" id="UP001146120"/>
    </source>
</evidence>
<protein>
    <recommendedName>
        <fullName evidence="1">NrS-1 polymerase-like helicase domain-containing protein</fullName>
    </recommendedName>
</protein>
<evidence type="ECO:0000313" key="2">
    <source>
        <dbReference type="EMBL" id="DAZ96828.1"/>
    </source>
</evidence>
<dbReference type="Pfam" id="PF19263">
    <property type="entry name" value="DUF5906"/>
    <property type="match status" value="1"/>
</dbReference>
<dbReference type="EMBL" id="DAKRPA010000155">
    <property type="protein sequence ID" value="DAZ96828.1"/>
    <property type="molecule type" value="Genomic_DNA"/>
</dbReference>
<dbReference type="InterPro" id="IPR027417">
    <property type="entry name" value="P-loop_NTPase"/>
</dbReference>
<evidence type="ECO:0000259" key="1">
    <source>
        <dbReference type="Pfam" id="PF19263"/>
    </source>
</evidence>
<proteinExistence type="predicted"/>
<keyword evidence="3" id="KW-1185">Reference proteome</keyword>
<sequence length="1206" mass="136213">SNGTKCKRSPESAGCWQHPAQEIAEIMEDSNIETSMAPNHESSAIEVETNYVGRVDGVTRLDIPSPSETTLFEASSAKIDEIQDLDESTVIPMAAEGDVYMDDDNSESELNNSMDETTFFSEYYIQPDNVAFHDVTDEMAEYPLGLKVVLYAANAHIYANEMDIISPSLAPNQLAYELGYRYCHCISQGEDVVMRYYCKSLSDMMAVPKLLSSVDTVPHCLDKKLYDSRTFGLCSLLKRSWFRAPDQFVVACWILGHKASFQFPGNAKDASMPSRMKTVDTNAAIKESKNHLEKGEPFRGLTETKLKQIASAVNPDKYKEWKDKYDPALPPKQKEKEKDSVDFTDNCLLRIQRIAALNSVDNDFLIDGLEAVDTMLEEDLCHHGFNQPILGYKKQWQQYSIQFPSDKKAAAMLAMTIDHYIILMGNAFLYRCGLDSGYSNDVLQQAQKNPLDEITIKYYSGGDYKQVKALRLYEQHKALFSTYEEYSNQWGHVEPTKFSTCVPFKGNILESVDHKAIEPFLNFVKEIIADNDDELFEWLIKWIAHIYKYPNSRTRCALTLLSKDEGTGKGTFCDILTYLFGIHNTDTSAGSVKSLVSERSAHLMGKKLAIVQEMRENKGDYMGFVEALKSFITDEYIAVRPLYANKMTVRNLVELIITSNNENILKTSTSGRRFTVAKLSSARKQDNAYFGYLKSHCQTQSFLSNFATYLMGIDVKEGSIKALATQALVEMAEASQGSIQAFWSDMKLIGGDDLKLTRTQAYESYKNCPVTRSKGRRDRIFHGDFKTKGDHKFTLEIEIFENLSNIPMSQQVLTNDTPKRRKSPAKQGPYFMKFHGLQACLKTPHAQRNMRSMLVSHAFVDLWRLIGEDNSFDKARFDQLDEQERDFMRYCLNKCKITSRGIDSAYNEQLDSLVNRLKMLEGARKIGDDNPTIPTEMKKYSTSSMKKVFSPIDFSQYECALGSISMYYSWRAITSQRQNNTFKIIWPTASTTTTYTITLPDGTYTANDINNYLQYWSIQNNLYLINNTTNQYYYFISCAENPSSNAIQFTMNPVKNITGWTAASGFPTMTVSSYTPQLQIIDAGFGSIVGYSAGTYTAAQQTSIYAGNSNLIPQIDPTAAVIVGLSNLYNPIANNNQVLHTFTSAGVEYGGLITTSQGQGLAYCPMRGTNSEITISFYDQNMLPLGIIDLNVCIRLLMRPKKMYIE</sequence>
<feature type="non-terminal residue" evidence="2">
    <location>
        <position position="1"/>
    </location>
</feature>
<name>A0AAV2YSR1_9STRA</name>
<reference evidence="2" key="2">
    <citation type="journal article" date="2023" name="Microbiol Resour">
        <title>Decontamination and Annotation of the Draft Genome Sequence of the Oomycete Lagenidium giganteum ARSEF 373.</title>
        <authorList>
            <person name="Morgan W.R."/>
            <person name="Tartar A."/>
        </authorList>
    </citation>
    <scope>NUCLEOTIDE SEQUENCE</scope>
    <source>
        <strain evidence="2">ARSEF 373</strain>
    </source>
</reference>
<dbReference type="Proteomes" id="UP001146120">
    <property type="component" value="Unassembled WGS sequence"/>
</dbReference>
<reference evidence="2" key="1">
    <citation type="submission" date="2022-11" db="EMBL/GenBank/DDBJ databases">
        <authorList>
            <person name="Morgan W.R."/>
            <person name="Tartar A."/>
        </authorList>
    </citation>
    <scope>NUCLEOTIDE SEQUENCE</scope>
    <source>
        <strain evidence="2">ARSEF 373</strain>
    </source>
</reference>
<dbReference type="AlphaFoldDB" id="A0AAV2YSR1"/>
<gene>
    <name evidence="2" type="ORF">N0F65_007089</name>
</gene>
<accession>A0AAV2YSR1</accession>
<feature type="domain" description="NrS-1 polymerase-like helicase" evidence="1">
    <location>
        <begin position="561"/>
        <end position="673"/>
    </location>
</feature>